<gene>
    <name evidence="1" type="ORF">NTEN_LOCUS4472</name>
</gene>
<proteinExistence type="predicted"/>
<evidence type="ECO:0000313" key="2">
    <source>
        <dbReference type="Proteomes" id="UP000479000"/>
    </source>
</evidence>
<dbReference type="EMBL" id="CADCXU010006636">
    <property type="protein sequence ID" value="CAA9998189.1"/>
    <property type="molecule type" value="Genomic_DNA"/>
</dbReference>
<keyword evidence="2" id="KW-1185">Reference proteome</keyword>
<dbReference type="AlphaFoldDB" id="A0A6H5G7I0"/>
<accession>A0A6H5G7I0</accession>
<dbReference type="Proteomes" id="UP000479000">
    <property type="component" value="Unassembled WGS sequence"/>
</dbReference>
<reference evidence="1 2" key="1">
    <citation type="submission" date="2020-02" db="EMBL/GenBank/DDBJ databases">
        <authorList>
            <person name="Ferguson B K."/>
        </authorList>
    </citation>
    <scope>NUCLEOTIDE SEQUENCE [LARGE SCALE GENOMIC DNA]</scope>
</reference>
<name>A0A6H5G7I0_9HEMI</name>
<protein>
    <submittedName>
        <fullName evidence="1">Uncharacterized protein</fullName>
    </submittedName>
</protein>
<organism evidence="1 2">
    <name type="scientific">Nesidiocoris tenuis</name>
    <dbReference type="NCBI Taxonomy" id="355587"/>
    <lineage>
        <taxon>Eukaryota</taxon>
        <taxon>Metazoa</taxon>
        <taxon>Ecdysozoa</taxon>
        <taxon>Arthropoda</taxon>
        <taxon>Hexapoda</taxon>
        <taxon>Insecta</taxon>
        <taxon>Pterygota</taxon>
        <taxon>Neoptera</taxon>
        <taxon>Paraneoptera</taxon>
        <taxon>Hemiptera</taxon>
        <taxon>Heteroptera</taxon>
        <taxon>Panheteroptera</taxon>
        <taxon>Cimicomorpha</taxon>
        <taxon>Miridae</taxon>
        <taxon>Dicyphina</taxon>
        <taxon>Nesidiocoris</taxon>
    </lineage>
</organism>
<evidence type="ECO:0000313" key="1">
    <source>
        <dbReference type="EMBL" id="CAA9998189.1"/>
    </source>
</evidence>
<sequence>MSWSIERLLCLGCAENTALYLYQGLKHNAKTQCLIVAQLLRDERIMSVHLSLSIPDLYNAQASEIFFWRVFCVKLSVLSESINL</sequence>